<evidence type="ECO:0000256" key="1">
    <source>
        <dbReference type="SAM" id="Phobius"/>
    </source>
</evidence>
<dbReference type="InterPro" id="IPR049500">
    <property type="entry name" value="Peptidase_M50B-like"/>
</dbReference>
<dbReference type="Proteomes" id="UP000294194">
    <property type="component" value="Unassembled WGS sequence"/>
</dbReference>
<feature type="transmembrane region" description="Helical" evidence="1">
    <location>
        <begin position="36"/>
        <end position="61"/>
    </location>
</feature>
<sequence length="233" mass="24539">MDTLFAPTAPLEFSPTLLVILLVAAAALSIPRFTWAWFGLFTTLVHELGHAVAALLTGRVIHGIRIRRNHSGEAVSSGRGGFGPVVSGFFGYPAPAVVGAAQLWSVFNGYTAIALFVGGVILAVTLLVIRNLFGVLVVAASAGASALLWFYASPEVQGYALLVIGTALLVGSVRGLLTVVGVHTRRRDQLQTSDAYLLFRRTGVPSPVWLLLFAVVIGACVVFAVTAYAAEYA</sequence>
<feature type="transmembrane region" description="Helical" evidence="1">
    <location>
        <begin position="208"/>
        <end position="230"/>
    </location>
</feature>
<accession>A0A4Q9GPE2</accession>
<dbReference type="PANTHER" id="PTHR33979:SF2">
    <property type="entry name" value="PEPTIDASE M50B-LIKE-DOMAIN-CONTAINING PROTEIN"/>
    <property type="match status" value="1"/>
</dbReference>
<dbReference type="Pfam" id="PF13398">
    <property type="entry name" value="Peptidase_M50B"/>
    <property type="match status" value="1"/>
</dbReference>
<feature type="transmembrane region" description="Helical" evidence="1">
    <location>
        <begin position="12"/>
        <end position="30"/>
    </location>
</feature>
<protein>
    <submittedName>
        <fullName evidence="2">M50 family peptidase</fullName>
    </submittedName>
</protein>
<organism evidence="2 3">
    <name type="scientific">Glaciihabitans arcticus</name>
    <dbReference type="NCBI Taxonomy" id="2668039"/>
    <lineage>
        <taxon>Bacteria</taxon>
        <taxon>Bacillati</taxon>
        <taxon>Actinomycetota</taxon>
        <taxon>Actinomycetes</taxon>
        <taxon>Micrococcales</taxon>
        <taxon>Microbacteriaceae</taxon>
        <taxon>Glaciihabitans</taxon>
    </lineage>
</organism>
<dbReference type="AlphaFoldDB" id="A0A4Q9GPE2"/>
<reference evidence="3" key="1">
    <citation type="submission" date="2019-02" db="EMBL/GenBank/DDBJ databases">
        <title>Glaciihabitans arcticus sp. nov., a psychrotolerant bacterium isolated from polar soil.</title>
        <authorList>
            <person name="Dahal R.H."/>
        </authorList>
    </citation>
    <scope>NUCLEOTIDE SEQUENCE [LARGE SCALE GENOMIC DNA]</scope>
    <source>
        <strain evidence="3">RP-3-7</strain>
    </source>
</reference>
<feature type="transmembrane region" description="Helical" evidence="1">
    <location>
        <begin position="133"/>
        <end position="152"/>
    </location>
</feature>
<gene>
    <name evidence="2" type="ORF">EYE40_04000</name>
</gene>
<comment type="caution">
    <text evidence="2">The sequence shown here is derived from an EMBL/GenBank/DDBJ whole genome shotgun (WGS) entry which is preliminary data.</text>
</comment>
<keyword evidence="1" id="KW-1133">Transmembrane helix</keyword>
<dbReference type="EMBL" id="SISG01000001">
    <property type="protein sequence ID" value="TBN56626.1"/>
    <property type="molecule type" value="Genomic_DNA"/>
</dbReference>
<evidence type="ECO:0000313" key="3">
    <source>
        <dbReference type="Proteomes" id="UP000294194"/>
    </source>
</evidence>
<keyword evidence="1" id="KW-0472">Membrane</keyword>
<keyword evidence="3" id="KW-1185">Reference proteome</keyword>
<feature type="transmembrane region" description="Helical" evidence="1">
    <location>
        <begin position="158"/>
        <end position="177"/>
    </location>
</feature>
<name>A0A4Q9GPE2_9MICO</name>
<proteinExistence type="predicted"/>
<evidence type="ECO:0000313" key="2">
    <source>
        <dbReference type="EMBL" id="TBN56626.1"/>
    </source>
</evidence>
<feature type="transmembrane region" description="Helical" evidence="1">
    <location>
        <begin position="110"/>
        <end position="128"/>
    </location>
</feature>
<feature type="transmembrane region" description="Helical" evidence="1">
    <location>
        <begin position="82"/>
        <end position="104"/>
    </location>
</feature>
<keyword evidence="1" id="KW-0812">Transmembrane</keyword>
<dbReference type="PANTHER" id="PTHR33979">
    <property type="entry name" value="OS02G0221600 PROTEIN"/>
    <property type="match status" value="1"/>
</dbReference>